<dbReference type="RefSeq" id="WP_289409732.1">
    <property type="nucleotide sequence ID" value="NZ_JAUCDY010000002.1"/>
</dbReference>
<dbReference type="InterPro" id="IPR007421">
    <property type="entry name" value="Schlafen_AlbA_2_dom"/>
</dbReference>
<feature type="domain" description="Schlafen AlbA-2" evidence="1">
    <location>
        <begin position="15"/>
        <end position="141"/>
    </location>
</feature>
<dbReference type="InterPro" id="IPR038475">
    <property type="entry name" value="RecG_C_sf"/>
</dbReference>
<dbReference type="InterPro" id="IPR038461">
    <property type="entry name" value="Schlafen_AlbA_2_dom_sf"/>
</dbReference>
<dbReference type="Gene3D" id="3.30.950.30">
    <property type="entry name" value="Schlafen, AAA domain"/>
    <property type="match status" value="1"/>
</dbReference>
<evidence type="ECO:0000313" key="2">
    <source>
        <dbReference type="EMBL" id="MDM7857081.1"/>
    </source>
</evidence>
<sequence>MFKVSSLDDFNLLRETSSIEFKLAGGRDGKGELPHDFWPTYSAMANTDGGVVVLGVRERKGRFELEGIANIEKLKAELFNNLKNTQKISANLLNNELVYEQELDGKTLLVIEIPRAPRQLKPVHLTRNPLGNSYYRLNEGDYVLSDEHAHPWNDQSDAEFLRLIGGWRKDETPVHDALREALANVLVHADYSERASVLVIKQADKFRFRNPGLMRVPVAIAIQGGEPDCRNRTLHKMFRLVGVGEQAGSGIPIILKGWKSQHWSPPNLYELREPYDQTVLELRMVDLFPSDVMDALHAHFGAKFEALDSSMRLILALASLEETVSHARLITALSAHPVEITRMLQQLCRSEMLVPEGSGKGTVYFLPWQTLPTAEQVFGPNLRSSSSVLSDSSSVLSSSSSVLSDSSSVLEQERDEHGYLHSEQLPLPVVDDLSALSSELRQSLEKLAVEPRSKKKMDREAFQKVVLDVCAGHYLTLQALAELLNRQPASLRNGYLTPMVRDKKLALAFPTTPTHERQAYCLAESLQSPEQDDEL</sequence>
<dbReference type="PANTHER" id="PTHR30595:SF6">
    <property type="entry name" value="SCHLAFEN ALBA-2 DOMAIN-CONTAINING PROTEIN"/>
    <property type="match status" value="1"/>
</dbReference>
<comment type="caution">
    <text evidence="2">The sequence shown here is derived from an EMBL/GenBank/DDBJ whole genome shotgun (WGS) entry which is preliminary data.</text>
</comment>
<proteinExistence type="predicted"/>
<evidence type="ECO:0000259" key="1">
    <source>
        <dbReference type="Pfam" id="PF04326"/>
    </source>
</evidence>
<accession>A0ABT7SLL6</accession>
<dbReference type="Gene3D" id="3.30.565.60">
    <property type="match status" value="1"/>
</dbReference>
<dbReference type="Pfam" id="PF13749">
    <property type="entry name" value="HATPase_c_4"/>
    <property type="match status" value="1"/>
</dbReference>
<keyword evidence="3" id="KW-1185">Reference proteome</keyword>
<dbReference type="Proteomes" id="UP001241056">
    <property type="component" value="Unassembled WGS sequence"/>
</dbReference>
<evidence type="ECO:0000313" key="3">
    <source>
        <dbReference type="Proteomes" id="UP001241056"/>
    </source>
</evidence>
<dbReference type="EMBL" id="JAUCDY010000002">
    <property type="protein sequence ID" value="MDM7857081.1"/>
    <property type="molecule type" value="Genomic_DNA"/>
</dbReference>
<gene>
    <name evidence="2" type="ORF">QEZ41_02130</name>
</gene>
<organism evidence="2 3">
    <name type="scientific">Thiopseudomonas acetoxidans</name>
    <dbReference type="NCBI Taxonomy" id="3041622"/>
    <lineage>
        <taxon>Bacteria</taxon>
        <taxon>Pseudomonadati</taxon>
        <taxon>Pseudomonadota</taxon>
        <taxon>Gammaproteobacteria</taxon>
        <taxon>Pseudomonadales</taxon>
        <taxon>Pseudomonadaceae</taxon>
        <taxon>Thiopseudomonas</taxon>
    </lineage>
</organism>
<name>A0ABT7SLL6_9GAMM</name>
<dbReference type="PANTHER" id="PTHR30595">
    <property type="entry name" value="GLPR-RELATED TRANSCRIPTIONAL REPRESSOR"/>
    <property type="match status" value="1"/>
</dbReference>
<dbReference type="Pfam" id="PF04326">
    <property type="entry name" value="SLFN_AlbA_2"/>
    <property type="match status" value="1"/>
</dbReference>
<reference evidence="2 3" key="1">
    <citation type="submission" date="2023-06" db="EMBL/GenBank/DDBJ databases">
        <title>Thiopseudomonas sp. CY1220 draft genome sequence.</title>
        <authorList>
            <person name="Zhao G."/>
            <person name="An M."/>
        </authorList>
    </citation>
    <scope>NUCLEOTIDE SEQUENCE [LARGE SCALE GENOMIC DNA]</scope>
    <source>
        <strain evidence="2 3">CY1220</strain>
    </source>
</reference>
<protein>
    <submittedName>
        <fullName evidence="2">DNA binding domain-containing protein</fullName>
    </submittedName>
</protein>